<gene>
    <name evidence="10" type="ORF">HPB52_014730</name>
</gene>
<dbReference type="GO" id="GO:0098609">
    <property type="term" value="P:cell-cell adhesion"/>
    <property type="evidence" value="ECO:0007669"/>
    <property type="project" value="TreeGrafter"/>
</dbReference>
<name>A0A9D4SX25_RHISA</name>
<accession>A0A9D4SX25</accession>
<evidence type="ECO:0000256" key="9">
    <source>
        <dbReference type="SAM" id="Phobius"/>
    </source>
</evidence>
<evidence type="ECO:0008006" key="12">
    <source>
        <dbReference type="Google" id="ProtNLM"/>
    </source>
</evidence>
<dbReference type="Pfam" id="PF00822">
    <property type="entry name" value="PMP22_Claudin"/>
    <property type="match status" value="1"/>
</dbReference>
<dbReference type="Gene3D" id="1.20.140.150">
    <property type="match status" value="1"/>
</dbReference>
<feature type="transmembrane region" description="Helical" evidence="9">
    <location>
        <begin position="315"/>
        <end position="336"/>
    </location>
</feature>
<evidence type="ECO:0000256" key="3">
    <source>
        <dbReference type="ARBA" id="ARBA00008691"/>
    </source>
</evidence>
<evidence type="ECO:0000256" key="7">
    <source>
        <dbReference type="ARBA" id="ARBA00023136"/>
    </source>
</evidence>
<comment type="similarity">
    <text evidence="3">Belongs to the TMEM47 family.</text>
</comment>
<evidence type="ECO:0000256" key="1">
    <source>
        <dbReference type="ARBA" id="ARBA00004141"/>
    </source>
</evidence>
<feature type="transmembrane region" description="Helical" evidence="9">
    <location>
        <begin position="276"/>
        <end position="295"/>
    </location>
</feature>
<sequence>MAHRAGEGNARVLGSGRPRALPAWGTRGAPSRKLRARRFEAGKQQQQLHRVLPCAARVRGGKEAPLTGMAAAPAAGRLRLASNHVSAAAGGAVGRGPIRPLAARPPPPPPPLRAPSDSSDEDYRECCCLTQCIRTCNAKQCRISREDFWLGLPGAGIERASRTDDCFVDDAQVFAFICGLIVILLMILCLASSNWLIAHKFRQGLWEQCVEEDAPLPLPFGLNVKPGCYVARTVAYIQAAAALCVITLLCDIAATVMTGCGLCSKNPVRKYLMYRLAFYVMVCALLCILIALVIYPACFAAEIEESNRQLWEFGWAYGVGWGAAIFLFGAILLLLCDKETEEIYYRERALPHDGAADSKA</sequence>
<reference evidence="10" key="2">
    <citation type="submission" date="2021-09" db="EMBL/GenBank/DDBJ databases">
        <authorList>
            <person name="Jia N."/>
            <person name="Wang J."/>
            <person name="Shi W."/>
            <person name="Du L."/>
            <person name="Sun Y."/>
            <person name="Zhan W."/>
            <person name="Jiang J."/>
            <person name="Wang Q."/>
            <person name="Zhang B."/>
            <person name="Ji P."/>
            <person name="Sakyi L.B."/>
            <person name="Cui X."/>
            <person name="Yuan T."/>
            <person name="Jiang B."/>
            <person name="Yang W."/>
            <person name="Lam T.T.-Y."/>
            <person name="Chang Q."/>
            <person name="Ding S."/>
            <person name="Wang X."/>
            <person name="Zhu J."/>
            <person name="Ruan X."/>
            <person name="Zhao L."/>
            <person name="Wei J."/>
            <person name="Que T."/>
            <person name="Du C."/>
            <person name="Cheng J."/>
            <person name="Dai P."/>
            <person name="Han X."/>
            <person name="Huang E."/>
            <person name="Gao Y."/>
            <person name="Liu J."/>
            <person name="Shao H."/>
            <person name="Ye R."/>
            <person name="Li L."/>
            <person name="Wei W."/>
            <person name="Wang X."/>
            <person name="Wang C."/>
            <person name="Huo Q."/>
            <person name="Li W."/>
            <person name="Guo W."/>
            <person name="Chen H."/>
            <person name="Chen S."/>
            <person name="Zhou L."/>
            <person name="Zhou L."/>
            <person name="Ni X."/>
            <person name="Tian J."/>
            <person name="Zhou Y."/>
            <person name="Sheng Y."/>
            <person name="Liu T."/>
            <person name="Pan Y."/>
            <person name="Xia L."/>
            <person name="Li J."/>
            <person name="Zhao F."/>
            <person name="Cao W."/>
        </authorList>
    </citation>
    <scope>NUCLEOTIDE SEQUENCE</scope>
    <source>
        <strain evidence="10">Rsan-2018</strain>
        <tissue evidence="10">Larvae</tissue>
    </source>
</reference>
<keyword evidence="4 9" id="KW-0812">Transmembrane</keyword>
<keyword evidence="11" id="KW-1185">Reference proteome</keyword>
<dbReference type="PANTHER" id="PTHR14399">
    <property type="entry name" value="P53-INDUCED PROTEIN RELATED"/>
    <property type="match status" value="1"/>
</dbReference>
<feature type="region of interest" description="Disordered" evidence="8">
    <location>
        <begin position="1"/>
        <end position="32"/>
    </location>
</feature>
<keyword evidence="5" id="KW-0965">Cell junction</keyword>
<dbReference type="Proteomes" id="UP000821837">
    <property type="component" value="Unassembled WGS sequence"/>
</dbReference>
<feature type="compositionally biased region" description="Pro residues" evidence="8">
    <location>
        <begin position="103"/>
        <end position="113"/>
    </location>
</feature>
<feature type="transmembrane region" description="Helical" evidence="9">
    <location>
        <begin position="173"/>
        <end position="197"/>
    </location>
</feature>
<evidence type="ECO:0000313" key="10">
    <source>
        <dbReference type="EMBL" id="KAH7957052.1"/>
    </source>
</evidence>
<evidence type="ECO:0000256" key="2">
    <source>
        <dbReference type="ARBA" id="ARBA00004282"/>
    </source>
</evidence>
<dbReference type="EMBL" id="JABSTV010001250">
    <property type="protein sequence ID" value="KAH7957052.1"/>
    <property type="molecule type" value="Genomic_DNA"/>
</dbReference>
<evidence type="ECO:0000256" key="5">
    <source>
        <dbReference type="ARBA" id="ARBA00022949"/>
    </source>
</evidence>
<dbReference type="GO" id="GO:0005911">
    <property type="term" value="C:cell-cell junction"/>
    <property type="evidence" value="ECO:0007669"/>
    <property type="project" value="TreeGrafter"/>
</dbReference>
<dbReference type="PANTHER" id="PTHR14399:SF5">
    <property type="entry name" value="CELL JUNCTION PROTEIN VAB-9"/>
    <property type="match status" value="1"/>
</dbReference>
<dbReference type="AlphaFoldDB" id="A0A9D4SX25"/>
<dbReference type="FunFam" id="1.20.140.150:FF:000028">
    <property type="entry name" value="Uncharacterized protein, isoform A"/>
    <property type="match status" value="1"/>
</dbReference>
<evidence type="ECO:0000256" key="8">
    <source>
        <dbReference type="SAM" id="MobiDB-lite"/>
    </source>
</evidence>
<comment type="subcellular location">
    <subcellularLocation>
        <location evidence="2">Cell junction</location>
    </subcellularLocation>
    <subcellularLocation>
        <location evidence="1">Membrane</location>
        <topology evidence="1">Multi-pass membrane protein</topology>
    </subcellularLocation>
</comment>
<reference evidence="10" key="1">
    <citation type="journal article" date="2020" name="Cell">
        <title>Large-Scale Comparative Analyses of Tick Genomes Elucidate Their Genetic Diversity and Vector Capacities.</title>
        <authorList>
            <consortium name="Tick Genome and Microbiome Consortium (TIGMIC)"/>
            <person name="Jia N."/>
            <person name="Wang J."/>
            <person name="Shi W."/>
            <person name="Du L."/>
            <person name="Sun Y."/>
            <person name="Zhan W."/>
            <person name="Jiang J.F."/>
            <person name="Wang Q."/>
            <person name="Zhang B."/>
            <person name="Ji P."/>
            <person name="Bell-Sakyi L."/>
            <person name="Cui X.M."/>
            <person name="Yuan T.T."/>
            <person name="Jiang B.G."/>
            <person name="Yang W.F."/>
            <person name="Lam T.T."/>
            <person name="Chang Q.C."/>
            <person name="Ding S.J."/>
            <person name="Wang X.J."/>
            <person name="Zhu J.G."/>
            <person name="Ruan X.D."/>
            <person name="Zhao L."/>
            <person name="Wei J.T."/>
            <person name="Ye R.Z."/>
            <person name="Que T.C."/>
            <person name="Du C.H."/>
            <person name="Zhou Y.H."/>
            <person name="Cheng J.X."/>
            <person name="Dai P.F."/>
            <person name="Guo W.B."/>
            <person name="Han X.H."/>
            <person name="Huang E.J."/>
            <person name="Li L.F."/>
            <person name="Wei W."/>
            <person name="Gao Y.C."/>
            <person name="Liu J.Z."/>
            <person name="Shao H.Z."/>
            <person name="Wang X."/>
            <person name="Wang C.C."/>
            <person name="Yang T.C."/>
            <person name="Huo Q.B."/>
            <person name="Li W."/>
            <person name="Chen H.Y."/>
            <person name="Chen S.E."/>
            <person name="Zhou L.G."/>
            <person name="Ni X.B."/>
            <person name="Tian J.H."/>
            <person name="Sheng Y."/>
            <person name="Liu T."/>
            <person name="Pan Y.S."/>
            <person name="Xia L.Y."/>
            <person name="Li J."/>
            <person name="Zhao F."/>
            <person name="Cao W.C."/>
        </authorList>
    </citation>
    <scope>NUCLEOTIDE SEQUENCE</scope>
    <source>
        <strain evidence="10">Rsan-2018</strain>
    </source>
</reference>
<keyword evidence="7 9" id="KW-0472">Membrane</keyword>
<comment type="caution">
    <text evidence="10">The sequence shown here is derived from an EMBL/GenBank/DDBJ whole genome shotgun (WGS) entry which is preliminary data.</text>
</comment>
<feature type="region of interest" description="Disordered" evidence="8">
    <location>
        <begin position="96"/>
        <end position="117"/>
    </location>
</feature>
<organism evidence="10 11">
    <name type="scientific">Rhipicephalus sanguineus</name>
    <name type="common">Brown dog tick</name>
    <name type="synonym">Ixodes sanguineus</name>
    <dbReference type="NCBI Taxonomy" id="34632"/>
    <lineage>
        <taxon>Eukaryota</taxon>
        <taxon>Metazoa</taxon>
        <taxon>Ecdysozoa</taxon>
        <taxon>Arthropoda</taxon>
        <taxon>Chelicerata</taxon>
        <taxon>Arachnida</taxon>
        <taxon>Acari</taxon>
        <taxon>Parasitiformes</taxon>
        <taxon>Ixodida</taxon>
        <taxon>Ixodoidea</taxon>
        <taxon>Ixodidae</taxon>
        <taxon>Rhipicephalinae</taxon>
        <taxon>Rhipicephalus</taxon>
        <taxon>Rhipicephalus</taxon>
    </lineage>
</organism>
<dbReference type="VEuPathDB" id="VectorBase:RSAN_036355"/>
<evidence type="ECO:0000256" key="4">
    <source>
        <dbReference type="ARBA" id="ARBA00022692"/>
    </source>
</evidence>
<dbReference type="InterPro" id="IPR015664">
    <property type="entry name" value="P53_induced"/>
</dbReference>
<proteinExistence type="inferred from homology"/>
<evidence type="ECO:0000313" key="11">
    <source>
        <dbReference type="Proteomes" id="UP000821837"/>
    </source>
</evidence>
<keyword evidence="6 9" id="KW-1133">Transmembrane helix</keyword>
<protein>
    <recommendedName>
        <fullName evidence="12">Transmembrane protein 47</fullName>
    </recommendedName>
</protein>
<dbReference type="InterPro" id="IPR004031">
    <property type="entry name" value="PMP22/EMP/MP20/Claudin"/>
</dbReference>
<dbReference type="GO" id="GO:0016020">
    <property type="term" value="C:membrane"/>
    <property type="evidence" value="ECO:0007669"/>
    <property type="project" value="UniProtKB-SubCell"/>
</dbReference>
<evidence type="ECO:0000256" key="6">
    <source>
        <dbReference type="ARBA" id="ARBA00022989"/>
    </source>
</evidence>